<proteinExistence type="predicted"/>
<dbReference type="InterPro" id="IPR042778">
    <property type="entry name" value="ZCWPW1/ZCWPW2"/>
</dbReference>
<feature type="region of interest" description="Disordered" evidence="4">
    <location>
        <begin position="212"/>
        <end position="456"/>
    </location>
</feature>
<accession>A0A8T0E0K4</accession>
<evidence type="ECO:0000256" key="1">
    <source>
        <dbReference type="ARBA" id="ARBA00022723"/>
    </source>
</evidence>
<keyword evidence="8" id="KW-1185">Reference proteome</keyword>
<dbReference type="CDD" id="cd20145">
    <property type="entry name" value="PWWP_ZCWPW1"/>
    <property type="match status" value="1"/>
</dbReference>
<dbReference type="GO" id="GO:0008270">
    <property type="term" value="F:zinc ion binding"/>
    <property type="evidence" value="ECO:0007669"/>
    <property type="project" value="UniProtKB-KW"/>
</dbReference>
<dbReference type="SMART" id="SM00293">
    <property type="entry name" value="PWWP"/>
    <property type="match status" value="1"/>
</dbReference>
<reference evidence="7" key="1">
    <citation type="journal article" date="2020" name="bioRxiv">
        <title>Chromosome-level reference genome of the European wasp spider Argiope bruennichi: a resource for studies on range expansion and evolutionary adaptation.</title>
        <authorList>
            <person name="Sheffer M.M."/>
            <person name="Hoppe A."/>
            <person name="Krehenwinkel H."/>
            <person name="Uhl G."/>
            <person name="Kuss A.W."/>
            <person name="Jensen L."/>
            <person name="Jensen C."/>
            <person name="Gillespie R.G."/>
            <person name="Hoff K.J."/>
            <person name="Prost S."/>
        </authorList>
    </citation>
    <scope>NUCLEOTIDE SEQUENCE</scope>
</reference>
<dbReference type="PROSITE" id="PS51050">
    <property type="entry name" value="ZF_CW"/>
    <property type="match status" value="1"/>
</dbReference>
<name>A0A8T0E0K4_ARGBR</name>
<dbReference type="Pfam" id="PF07496">
    <property type="entry name" value="zf-CW"/>
    <property type="match status" value="1"/>
</dbReference>
<dbReference type="PANTHER" id="PTHR15999:SF2">
    <property type="entry name" value="ZINC FINGER CW-TYPE PWWP DOMAIN PROTEIN 1"/>
    <property type="match status" value="1"/>
</dbReference>
<evidence type="ECO:0000259" key="6">
    <source>
        <dbReference type="PROSITE" id="PS51050"/>
    </source>
</evidence>
<evidence type="ECO:0000313" key="8">
    <source>
        <dbReference type="Proteomes" id="UP000807504"/>
    </source>
</evidence>
<evidence type="ECO:0000256" key="2">
    <source>
        <dbReference type="ARBA" id="ARBA00022771"/>
    </source>
</evidence>
<feature type="compositionally biased region" description="Basic and acidic residues" evidence="4">
    <location>
        <begin position="291"/>
        <end position="304"/>
    </location>
</feature>
<dbReference type="EMBL" id="JABXBU010002231">
    <property type="protein sequence ID" value="KAF8763481.1"/>
    <property type="molecule type" value="Genomic_DNA"/>
</dbReference>
<reference evidence="7" key="2">
    <citation type="submission" date="2020-06" db="EMBL/GenBank/DDBJ databases">
        <authorList>
            <person name="Sheffer M."/>
        </authorList>
    </citation>
    <scope>NUCLEOTIDE SEQUENCE</scope>
</reference>
<keyword evidence="2" id="KW-0863">Zinc-finger</keyword>
<dbReference type="Proteomes" id="UP000807504">
    <property type="component" value="Unassembled WGS sequence"/>
</dbReference>
<keyword evidence="1" id="KW-0479">Metal-binding</keyword>
<evidence type="ECO:0000259" key="5">
    <source>
        <dbReference type="PROSITE" id="PS50812"/>
    </source>
</evidence>
<dbReference type="AlphaFoldDB" id="A0A8T0E0K4"/>
<feature type="domain" description="CW-type" evidence="6">
    <location>
        <begin position="16"/>
        <end position="82"/>
    </location>
</feature>
<organism evidence="7 8">
    <name type="scientific">Argiope bruennichi</name>
    <name type="common">Wasp spider</name>
    <name type="synonym">Aranea bruennichi</name>
    <dbReference type="NCBI Taxonomy" id="94029"/>
    <lineage>
        <taxon>Eukaryota</taxon>
        <taxon>Metazoa</taxon>
        <taxon>Ecdysozoa</taxon>
        <taxon>Arthropoda</taxon>
        <taxon>Chelicerata</taxon>
        <taxon>Arachnida</taxon>
        <taxon>Araneae</taxon>
        <taxon>Araneomorphae</taxon>
        <taxon>Entelegynae</taxon>
        <taxon>Araneoidea</taxon>
        <taxon>Araneidae</taxon>
        <taxon>Argiope</taxon>
    </lineage>
</organism>
<evidence type="ECO:0000256" key="3">
    <source>
        <dbReference type="ARBA" id="ARBA00022833"/>
    </source>
</evidence>
<dbReference type="Gene3D" id="2.30.30.140">
    <property type="match status" value="1"/>
</dbReference>
<dbReference type="Gene3D" id="3.30.40.100">
    <property type="match status" value="1"/>
</dbReference>
<keyword evidence="3" id="KW-0862">Zinc</keyword>
<feature type="compositionally biased region" description="Polar residues" evidence="4">
    <location>
        <begin position="329"/>
        <end position="367"/>
    </location>
</feature>
<dbReference type="PANTHER" id="PTHR15999">
    <property type="entry name" value="ZINC FINGER CW-TYPE PWWP DOMAIN PROTEIN 1"/>
    <property type="match status" value="1"/>
</dbReference>
<comment type="caution">
    <text evidence="7">The sequence shown here is derived from an EMBL/GenBank/DDBJ whole genome shotgun (WGS) entry which is preliminary data.</text>
</comment>
<dbReference type="PROSITE" id="PS50812">
    <property type="entry name" value="PWWP"/>
    <property type="match status" value="1"/>
</dbReference>
<evidence type="ECO:0000313" key="7">
    <source>
        <dbReference type="EMBL" id="KAF8763481.1"/>
    </source>
</evidence>
<feature type="compositionally biased region" description="Acidic residues" evidence="4">
    <location>
        <begin position="394"/>
        <end position="404"/>
    </location>
</feature>
<gene>
    <name evidence="7" type="ORF">HNY73_021665</name>
</gene>
<dbReference type="GO" id="GO:0005634">
    <property type="term" value="C:nucleus"/>
    <property type="evidence" value="ECO:0007669"/>
    <property type="project" value="TreeGrafter"/>
</dbReference>
<protein>
    <submittedName>
        <fullName evidence="7">Zinc finger CW-type PWWP domain protein 1 like protein</fullName>
    </submittedName>
</protein>
<dbReference type="InterPro" id="IPR011124">
    <property type="entry name" value="Znf_CW"/>
</dbReference>
<sequence>MDDAKERNVEGVTSFRDVLQKWNDYYINNDFGIGIQCDKCKKWRRVFQYEDESEVPEVWTCDMWEIDNKRKGNCKMPSLLTEDDLVDAKFVPGSMVWAKMDGFDWWPGMVEDCPDTQEYFLSYIDDEAEDEYHVTFFGSIPLRSWICVSRIMDFHDTPPADPKRKKKSKGLEHAIEQANEAALLSNKERLMHHSFLVRYKGRWKKVRNPARVTLPPTCSDMKTSKESTESISGNANKKSSKGGSSSQTLVASKKQKDETKSKAAAKRKFIDVDEESQASTNQNEMVGKNDSGNHLDKPGVEEKQNSSGKGNVPHSDPKRPRHVKPQTFKLEQSQNTGCQEPSLNEGNEQSDDSAVSSDRENFPTSKTAAIYSDWQDEPDPPLCFPAEESSSDSGSEESDAESLTDNEAKDNDSFTSETDIFLKQNDDDSASNHDNIASSSKNNDASCSVNSVEDSVHREKLRRHWEIADAIINKQKCLPHSRM</sequence>
<feature type="domain" description="PWWP" evidence="5">
    <location>
        <begin position="92"/>
        <end position="157"/>
    </location>
</feature>
<dbReference type="Pfam" id="PF00855">
    <property type="entry name" value="PWWP"/>
    <property type="match status" value="1"/>
</dbReference>
<dbReference type="SUPFAM" id="SSF63748">
    <property type="entry name" value="Tudor/PWWP/MBT"/>
    <property type="match status" value="1"/>
</dbReference>
<dbReference type="InterPro" id="IPR000313">
    <property type="entry name" value="PWWP_dom"/>
</dbReference>
<evidence type="ECO:0000256" key="4">
    <source>
        <dbReference type="SAM" id="MobiDB-lite"/>
    </source>
</evidence>
<feature type="compositionally biased region" description="Polar residues" evidence="4">
    <location>
        <begin position="432"/>
        <end position="453"/>
    </location>
</feature>
<feature type="compositionally biased region" description="Low complexity" evidence="4">
    <location>
        <begin position="230"/>
        <end position="246"/>
    </location>
</feature>